<dbReference type="PANTHER" id="PTHR33835">
    <property type="entry name" value="YALI0C07656P"/>
    <property type="match status" value="1"/>
</dbReference>
<evidence type="ECO:0000313" key="2">
    <source>
        <dbReference type="EMBL" id="OKH47725.1"/>
    </source>
</evidence>
<dbReference type="Proteomes" id="UP000185557">
    <property type="component" value="Unassembled WGS sequence"/>
</dbReference>
<proteinExistence type="predicted"/>
<evidence type="ECO:0008006" key="4">
    <source>
        <dbReference type="Google" id="ProtNLM"/>
    </source>
</evidence>
<protein>
    <recommendedName>
        <fullName evidence="4">DUF4336 domain-containing protein</fullName>
    </recommendedName>
</protein>
<dbReference type="AlphaFoldDB" id="A0A1U7J4V7"/>
<keyword evidence="3" id="KW-1185">Reference proteome</keyword>
<evidence type="ECO:0000313" key="3">
    <source>
        <dbReference type="Proteomes" id="UP000185557"/>
    </source>
</evidence>
<dbReference type="PANTHER" id="PTHR33835:SF2">
    <property type="entry name" value="LYSINE-TRNA LIGASE"/>
    <property type="match status" value="1"/>
</dbReference>
<accession>A0A1U7J4V7</accession>
<dbReference type="RefSeq" id="WP_073608684.1">
    <property type="nucleotide sequence ID" value="NZ_MRCG01000008.1"/>
</dbReference>
<dbReference type="EMBL" id="MRCG01000008">
    <property type="protein sequence ID" value="OKH47725.1"/>
    <property type="molecule type" value="Genomic_DNA"/>
</dbReference>
<name>A0A1U7J4V7_9CYAN</name>
<dbReference type="OrthoDB" id="537092at2"/>
<dbReference type="InterPro" id="IPR025638">
    <property type="entry name" value="DUF4336"/>
</dbReference>
<gene>
    <name evidence="2" type="ORF">NIES30_12105</name>
</gene>
<reference evidence="2 3" key="1">
    <citation type="submission" date="2016-11" db="EMBL/GenBank/DDBJ databases">
        <title>Draft Genome Sequences of Nine Cyanobacterial Strains from Diverse Habitats.</title>
        <authorList>
            <person name="Zhu T."/>
            <person name="Hou S."/>
            <person name="Lu X."/>
            <person name="Hess W.R."/>
        </authorList>
    </citation>
    <scope>NUCLEOTIDE SEQUENCE [LARGE SCALE GENOMIC DNA]</scope>
    <source>
        <strain evidence="2 3">NIES-30</strain>
    </source>
</reference>
<dbReference type="Pfam" id="PF14234">
    <property type="entry name" value="DUF4336"/>
    <property type="match status" value="1"/>
</dbReference>
<feature type="compositionally biased region" description="Basic and acidic residues" evidence="1">
    <location>
        <begin position="10"/>
        <end position="20"/>
    </location>
</feature>
<organism evidence="2 3">
    <name type="scientific">Phormidium tenue NIES-30</name>
    <dbReference type="NCBI Taxonomy" id="549789"/>
    <lineage>
        <taxon>Bacteria</taxon>
        <taxon>Bacillati</taxon>
        <taxon>Cyanobacteriota</taxon>
        <taxon>Cyanophyceae</taxon>
        <taxon>Oscillatoriophycideae</taxon>
        <taxon>Oscillatoriales</taxon>
        <taxon>Oscillatoriaceae</taxon>
        <taxon>Phormidium</taxon>
    </lineage>
</organism>
<evidence type="ECO:0000256" key="1">
    <source>
        <dbReference type="SAM" id="MobiDB-lite"/>
    </source>
</evidence>
<sequence length="419" mass="47044">MSAVTSVSSTRRDGSKPSRRGDRAWPFWPLVPLYPYGQRPTQRVEVVKDQVWTFEQFQGIFYVVVPIRMTVVRLEPAGLLVYSPVAPTPECVALVRELEERYGPVAYIVMSTVTGIEHKVFVGPFARQFPRAQVYVTPNQWSFPLNLPLPWLGLPRDRTHILPADSSQAPFADQVDYALLPPIDLGLGPFGETACYHRASRTLLLTDAIVAIPAEPPAIVQIDPFPLLFHARDKATDAIVDTPENRCKGWQRIALFAFYFRPSTLDVATTGDMWQEAKQAPVRSRQHYFGFYPFRWRSDWPKSFEALHNNGQLQVAPILKTLIFNRGPEAVLDWAKTVATWQFERIVPAHLSAPIAATPEQFLEAFDFLHGDPAAEASAALPAADFELLQQIEALLLSKGISRPRQSMLTTQGSKNEAP</sequence>
<feature type="region of interest" description="Disordered" evidence="1">
    <location>
        <begin position="1"/>
        <end position="20"/>
    </location>
</feature>
<dbReference type="STRING" id="549789.NIES30_12105"/>
<comment type="caution">
    <text evidence="2">The sequence shown here is derived from an EMBL/GenBank/DDBJ whole genome shotgun (WGS) entry which is preliminary data.</text>
</comment>